<feature type="signal peptide" evidence="1">
    <location>
        <begin position="1"/>
        <end position="25"/>
    </location>
</feature>
<organism evidence="2 3">
    <name type="scientific">Bursaphelenchus xylophilus</name>
    <name type="common">Pinewood nematode worm</name>
    <name type="synonym">Aphelenchoides xylophilus</name>
    <dbReference type="NCBI Taxonomy" id="6326"/>
    <lineage>
        <taxon>Eukaryota</taxon>
        <taxon>Metazoa</taxon>
        <taxon>Ecdysozoa</taxon>
        <taxon>Nematoda</taxon>
        <taxon>Chromadorea</taxon>
        <taxon>Rhabditida</taxon>
        <taxon>Tylenchina</taxon>
        <taxon>Tylenchomorpha</taxon>
        <taxon>Aphelenchoidea</taxon>
        <taxon>Aphelenchoididae</taxon>
        <taxon>Bursaphelenchus</taxon>
    </lineage>
</organism>
<protein>
    <submittedName>
        <fullName evidence="3">Secreted protein</fullName>
    </submittedName>
</protein>
<reference evidence="3" key="1">
    <citation type="submission" date="2016-11" db="UniProtKB">
        <authorList>
            <consortium name="WormBaseParasite"/>
        </authorList>
    </citation>
    <scope>IDENTIFICATION</scope>
</reference>
<dbReference type="WBParaSite" id="BXY_1464400.1">
    <property type="protein sequence ID" value="BXY_1464400.1"/>
    <property type="gene ID" value="BXY_1464400"/>
</dbReference>
<evidence type="ECO:0000256" key="1">
    <source>
        <dbReference type="SAM" id="SignalP"/>
    </source>
</evidence>
<sequence>SWHYASSWLIFLFLASEMFVAWSSASSLGFRGLRFCSKRVIVEGLPASIFCFGVSDSYPVRSTPYGTASVAV</sequence>
<name>A0A1I7SNK4_BURXY</name>
<proteinExistence type="predicted"/>
<feature type="chain" id="PRO_5009306420" evidence="1">
    <location>
        <begin position="26"/>
        <end position="72"/>
    </location>
</feature>
<dbReference type="Proteomes" id="UP000095284">
    <property type="component" value="Unplaced"/>
</dbReference>
<evidence type="ECO:0000313" key="2">
    <source>
        <dbReference type="Proteomes" id="UP000095284"/>
    </source>
</evidence>
<accession>A0A1I7SNK4</accession>
<dbReference type="AlphaFoldDB" id="A0A1I7SNK4"/>
<evidence type="ECO:0000313" key="3">
    <source>
        <dbReference type="WBParaSite" id="BXY_1464400.1"/>
    </source>
</evidence>
<keyword evidence="1" id="KW-0732">Signal</keyword>